<dbReference type="GO" id="GO:0005829">
    <property type="term" value="C:cytosol"/>
    <property type="evidence" value="ECO:0007669"/>
    <property type="project" value="TreeGrafter"/>
</dbReference>
<dbReference type="InterPro" id="IPR023476">
    <property type="entry name" value="Pep_tRNA_hydro_II_dom_sf"/>
</dbReference>
<dbReference type="Proteomes" id="UP000245942">
    <property type="component" value="Unassembled WGS sequence"/>
</dbReference>
<comment type="catalytic activity">
    <reaction evidence="4">
        <text>an N-acyl-L-alpha-aminoacyl-tRNA + H2O = an N-acyl-L-amino acid + a tRNA + H(+)</text>
        <dbReference type="Rhea" id="RHEA:54448"/>
        <dbReference type="Rhea" id="RHEA-COMP:10123"/>
        <dbReference type="Rhea" id="RHEA-COMP:13883"/>
        <dbReference type="ChEBI" id="CHEBI:15377"/>
        <dbReference type="ChEBI" id="CHEBI:15378"/>
        <dbReference type="ChEBI" id="CHEBI:59874"/>
        <dbReference type="ChEBI" id="CHEBI:78442"/>
        <dbReference type="ChEBI" id="CHEBI:138191"/>
        <dbReference type="EC" id="3.1.1.29"/>
    </reaction>
</comment>
<dbReference type="AlphaFoldDB" id="A0A316U9G8"/>
<dbReference type="PANTHER" id="PTHR12649:SF26">
    <property type="entry name" value="AMINOACYL-TRNA HYDROLASE"/>
    <property type="match status" value="1"/>
</dbReference>
<dbReference type="Gene3D" id="3.40.1490.10">
    <property type="entry name" value="Bit1"/>
    <property type="match status" value="1"/>
</dbReference>
<evidence type="ECO:0000256" key="1">
    <source>
        <dbReference type="ARBA" id="ARBA00013260"/>
    </source>
</evidence>
<organism evidence="5 6">
    <name type="scientific">Pseudomicrostroma glucosiphilum</name>
    <dbReference type="NCBI Taxonomy" id="1684307"/>
    <lineage>
        <taxon>Eukaryota</taxon>
        <taxon>Fungi</taxon>
        <taxon>Dikarya</taxon>
        <taxon>Basidiomycota</taxon>
        <taxon>Ustilaginomycotina</taxon>
        <taxon>Exobasidiomycetes</taxon>
        <taxon>Microstromatales</taxon>
        <taxon>Microstromatales incertae sedis</taxon>
        <taxon>Pseudomicrostroma</taxon>
    </lineage>
</organism>
<keyword evidence="6" id="KW-1185">Reference proteome</keyword>
<name>A0A316U9G8_9BASI</name>
<dbReference type="NCBIfam" id="TIGR00283">
    <property type="entry name" value="arch_pth2"/>
    <property type="match status" value="1"/>
</dbReference>
<dbReference type="FunFam" id="3.40.1490.10:FF:000002">
    <property type="entry name" value="Peptidyl-tRNA hydrolase 2, mitochondrial"/>
    <property type="match status" value="1"/>
</dbReference>
<proteinExistence type="inferred from homology"/>
<sequence length="171" mass="17690">MLRPSARLLKAASASAAGAAGAGAGAATAVQRGVVTAPASAATSAHRIVLLVRDDLKMDRGKIAVQCSHAALLLYTLPSSSTASLTSPLSRDVARWRSAWQAEGHPALPLRIPDLHSMHALALEAQQRGVPTAIVRDAGRTQVQRGSETVLGIGPAEGRVMDEICGHLDPL</sequence>
<dbReference type="GO" id="GO:0004045">
    <property type="term" value="F:peptidyl-tRNA hydrolase activity"/>
    <property type="evidence" value="ECO:0007669"/>
    <property type="project" value="UniProtKB-EC"/>
</dbReference>
<dbReference type="EMBL" id="KZ819330">
    <property type="protein sequence ID" value="PWN19645.1"/>
    <property type="molecule type" value="Genomic_DNA"/>
</dbReference>
<dbReference type="InterPro" id="IPR002833">
    <property type="entry name" value="PTH2"/>
</dbReference>
<evidence type="ECO:0000313" key="6">
    <source>
        <dbReference type="Proteomes" id="UP000245942"/>
    </source>
</evidence>
<dbReference type="OrthoDB" id="1733656at2759"/>
<evidence type="ECO:0000256" key="4">
    <source>
        <dbReference type="ARBA" id="ARBA00048707"/>
    </source>
</evidence>
<dbReference type="STRING" id="1684307.A0A316U9G8"/>
<accession>A0A316U9G8</accession>
<dbReference type="PANTHER" id="PTHR12649">
    <property type="entry name" value="PEPTIDYL-TRNA HYDROLASE 2"/>
    <property type="match status" value="1"/>
</dbReference>
<keyword evidence="2 5" id="KW-0378">Hydrolase</keyword>
<comment type="similarity">
    <text evidence="3">Belongs to the PTH2 family.</text>
</comment>
<dbReference type="GeneID" id="37016134"/>
<protein>
    <recommendedName>
        <fullName evidence="1">peptidyl-tRNA hydrolase</fullName>
        <ecNumber evidence="1">3.1.1.29</ecNumber>
    </recommendedName>
</protein>
<evidence type="ECO:0000256" key="2">
    <source>
        <dbReference type="ARBA" id="ARBA00022801"/>
    </source>
</evidence>
<dbReference type="EC" id="3.1.1.29" evidence="1"/>
<evidence type="ECO:0000313" key="5">
    <source>
        <dbReference type="EMBL" id="PWN19645.1"/>
    </source>
</evidence>
<dbReference type="SUPFAM" id="SSF102462">
    <property type="entry name" value="Peptidyl-tRNA hydrolase II"/>
    <property type="match status" value="1"/>
</dbReference>
<dbReference type="Pfam" id="PF01981">
    <property type="entry name" value="PTH2"/>
    <property type="match status" value="1"/>
</dbReference>
<reference evidence="5 6" key="1">
    <citation type="journal article" date="2018" name="Mol. Biol. Evol.">
        <title>Broad Genomic Sampling Reveals a Smut Pathogenic Ancestry of the Fungal Clade Ustilaginomycotina.</title>
        <authorList>
            <person name="Kijpornyongpan T."/>
            <person name="Mondo S.J."/>
            <person name="Barry K."/>
            <person name="Sandor L."/>
            <person name="Lee J."/>
            <person name="Lipzen A."/>
            <person name="Pangilinan J."/>
            <person name="LaButti K."/>
            <person name="Hainaut M."/>
            <person name="Henrissat B."/>
            <person name="Grigoriev I.V."/>
            <person name="Spatafora J.W."/>
            <person name="Aime M.C."/>
        </authorList>
    </citation>
    <scope>NUCLEOTIDE SEQUENCE [LARGE SCALE GENOMIC DNA]</scope>
    <source>
        <strain evidence="5 6">MCA 4718</strain>
    </source>
</reference>
<gene>
    <name evidence="5" type="ORF">BCV69DRAFT_299958</name>
</gene>
<dbReference type="RefSeq" id="XP_025346805.1">
    <property type="nucleotide sequence ID" value="XM_025494400.1"/>
</dbReference>
<evidence type="ECO:0000256" key="3">
    <source>
        <dbReference type="ARBA" id="ARBA00038050"/>
    </source>
</evidence>